<dbReference type="SUPFAM" id="SSF56801">
    <property type="entry name" value="Acetyl-CoA synthetase-like"/>
    <property type="match status" value="1"/>
</dbReference>
<evidence type="ECO:0000256" key="3">
    <source>
        <dbReference type="SAM" id="MobiDB-lite"/>
    </source>
</evidence>
<accession>A0A9P6K370</accession>
<gene>
    <name evidence="5" type="ORF">EC957_000592</name>
</gene>
<protein>
    <recommendedName>
        <fullName evidence="4">AMP-dependent synthetase/ligase domain-containing protein</fullName>
    </recommendedName>
</protein>
<name>A0A9P6K370_9FUNG</name>
<evidence type="ECO:0000256" key="1">
    <source>
        <dbReference type="ARBA" id="ARBA00022741"/>
    </source>
</evidence>
<keyword evidence="6" id="KW-1185">Reference proteome</keyword>
<feature type="region of interest" description="Disordered" evidence="3">
    <location>
        <begin position="1"/>
        <end position="27"/>
    </location>
</feature>
<dbReference type="EMBL" id="JAAAXW010000108">
    <property type="protein sequence ID" value="KAF9543660.1"/>
    <property type="molecule type" value="Genomic_DNA"/>
</dbReference>
<dbReference type="Pfam" id="PF00501">
    <property type="entry name" value="AMP-binding"/>
    <property type="match status" value="1"/>
</dbReference>
<proteinExistence type="predicted"/>
<dbReference type="GO" id="GO:0005783">
    <property type="term" value="C:endoplasmic reticulum"/>
    <property type="evidence" value="ECO:0007669"/>
    <property type="project" value="TreeGrafter"/>
</dbReference>
<dbReference type="InterPro" id="IPR020845">
    <property type="entry name" value="AMP-binding_CS"/>
</dbReference>
<dbReference type="Proteomes" id="UP000723463">
    <property type="component" value="Unassembled WGS sequence"/>
</dbReference>
<organism evidence="5 6">
    <name type="scientific">Mortierella hygrophila</name>
    <dbReference type="NCBI Taxonomy" id="979708"/>
    <lineage>
        <taxon>Eukaryota</taxon>
        <taxon>Fungi</taxon>
        <taxon>Fungi incertae sedis</taxon>
        <taxon>Mucoromycota</taxon>
        <taxon>Mortierellomycotina</taxon>
        <taxon>Mortierellomycetes</taxon>
        <taxon>Mortierellales</taxon>
        <taxon>Mortierellaceae</taxon>
        <taxon>Mortierella</taxon>
    </lineage>
</organism>
<evidence type="ECO:0000313" key="5">
    <source>
        <dbReference type="EMBL" id="KAF9543660.1"/>
    </source>
</evidence>
<dbReference type="PROSITE" id="PS00455">
    <property type="entry name" value="AMP_BINDING"/>
    <property type="match status" value="1"/>
</dbReference>
<reference evidence="5" key="1">
    <citation type="journal article" date="2020" name="Fungal Divers.">
        <title>Resolving the Mortierellaceae phylogeny through synthesis of multi-gene phylogenetics and phylogenomics.</title>
        <authorList>
            <person name="Vandepol N."/>
            <person name="Liber J."/>
            <person name="Desiro A."/>
            <person name="Na H."/>
            <person name="Kennedy M."/>
            <person name="Barry K."/>
            <person name="Grigoriev I.V."/>
            <person name="Miller A.N."/>
            <person name="O'Donnell K."/>
            <person name="Stajich J.E."/>
            <person name="Bonito G."/>
        </authorList>
    </citation>
    <scope>NUCLEOTIDE SEQUENCE</scope>
    <source>
        <strain evidence="5">NRRL 2591</strain>
    </source>
</reference>
<keyword evidence="1" id="KW-0547">Nucleotide-binding</keyword>
<dbReference type="PANTHER" id="PTHR43272:SF33">
    <property type="entry name" value="AMP-BINDING DOMAIN-CONTAINING PROTEIN-RELATED"/>
    <property type="match status" value="1"/>
</dbReference>
<dbReference type="InterPro" id="IPR042099">
    <property type="entry name" value="ANL_N_sf"/>
</dbReference>
<dbReference type="Gene3D" id="3.40.50.12780">
    <property type="entry name" value="N-terminal domain of ligase-like"/>
    <property type="match status" value="1"/>
</dbReference>
<comment type="caution">
    <text evidence="5">The sequence shown here is derived from an EMBL/GenBank/DDBJ whole genome shotgun (WGS) entry which is preliminary data.</text>
</comment>
<dbReference type="InterPro" id="IPR000873">
    <property type="entry name" value="AMP-dep_synth/lig_dom"/>
</dbReference>
<dbReference type="GO" id="GO:0005524">
    <property type="term" value="F:ATP binding"/>
    <property type="evidence" value="ECO:0007669"/>
    <property type="project" value="UniProtKB-KW"/>
</dbReference>
<keyword evidence="2" id="KW-0067">ATP-binding</keyword>
<evidence type="ECO:0000313" key="6">
    <source>
        <dbReference type="Proteomes" id="UP000723463"/>
    </source>
</evidence>
<dbReference type="GO" id="GO:0016020">
    <property type="term" value="C:membrane"/>
    <property type="evidence" value="ECO:0007669"/>
    <property type="project" value="TreeGrafter"/>
</dbReference>
<feature type="domain" description="AMP-dependent synthetase/ligase" evidence="4">
    <location>
        <begin position="78"/>
        <end position="499"/>
    </location>
</feature>
<dbReference type="AlphaFoldDB" id="A0A9P6K370"/>
<sequence length="693" mass="76034">MPEFVKFNSDKQSVEVPGTRTEGATGHYRHAAFPDGPLDYIRQDPQIKTLYDLFQNSVKKYGNNDFLGHRPYDAATKTYGDYTWQTYGQIDKRVNAFGSGLMHLNSAIMGSTQLNRWPVGIWALSRPEWFVTEMSCNYFNLVSVALYETLGPDAVEYVMNHAEIPIVVCSGNHVASLLEISDKVPGMKAIISMDSLQEVPTAPNTASAPQVLRSWAAGKGIQLFDFAEIEALGALHPHKHLLPAENEVASLCYTSGTTGQPKGAMLTHKNFIAAVSSNMEFFILSPSDTLISFLPLAHIMGRYIDTLCTYGGMRIGYFKGDINTLLDDIALLKPTFFPAVPRLLNRIYAKLIAATVEAPGLVGVLARRAVAAKLANLEAGLGTQHALWDRLLFNKIKAVLGGNVQLIVTGSAPIAKEVLSFLRIAFGCVIVEGYGSTESMGTAILTAHDEKKAGIIGAPRSGCDVKLVDVADMNYRSTDLPYPRGEICLRGGHIIDGYYKDEKNTRDAIDDEGWLHTGDIGTVDEIGRFTIIDRKKNIFKLAQGEYVAPEKIENQLASRCSLIQQLFVHGESLENSLVAIMIPEPETFLPFLQAQLGLRAPAITDVAAITTLCQNPKVNALILKELGKAGRAAELRGFEMIKRVYLSTDAFSIENGLLTPTLKVKRPQVQKHFEEQIKGMYADIHATTPVAKL</sequence>
<evidence type="ECO:0000259" key="4">
    <source>
        <dbReference type="Pfam" id="PF00501"/>
    </source>
</evidence>
<dbReference type="GO" id="GO:0004467">
    <property type="term" value="F:long-chain fatty acid-CoA ligase activity"/>
    <property type="evidence" value="ECO:0007669"/>
    <property type="project" value="TreeGrafter"/>
</dbReference>
<dbReference type="PANTHER" id="PTHR43272">
    <property type="entry name" value="LONG-CHAIN-FATTY-ACID--COA LIGASE"/>
    <property type="match status" value="1"/>
</dbReference>
<evidence type="ECO:0000256" key="2">
    <source>
        <dbReference type="ARBA" id="ARBA00022840"/>
    </source>
</evidence>